<dbReference type="AlphaFoldDB" id="I2PXJ4"/>
<sequence>MPSTPLRTVSLDGLLALNPHLSLADILALWHWSGPSARLH</sequence>
<dbReference type="STRING" id="596152.DesU5LDRAFT_0545"/>
<evidence type="ECO:0000313" key="1">
    <source>
        <dbReference type="EMBL" id="EIG52250.1"/>
    </source>
</evidence>
<name>I2PXJ4_9BACT</name>
<gene>
    <name evidence="1" type="ORF">DesU5LDRAFT_0545</name>
</gene>
<protein>
    <submittedName>
        <fullName evidence="1">Uncharacterized protein</fullName>
    </submittedName>
</protein>
<proteinExistence type="predicted"/>
<dbReference type="HOGENOM" id="CLU_3288566_0_0_7"/>
<accession>I2PXJ4</accession>
<reference evidence="1" key="1">
    <citation type="submission" date="2011-11" db="EMBL/GenBank/DDBJ databases">
        <title>Improved High-Quality Draft sequence of Desulfovibrio sp. U5L.</title>
        <authorList>
            <consortium name="US DOE Joint Genome Institute"/>
            <person name="Lucas S."/>
            <person name="Han J."/>
            <person name="Lapidus A."/>
            <person name="Cheng J.-F."/>
            <person name="Goodwin L."/>
            <person name="Pitluck S."/>
            <person name="Peters L."/>
            <person name="Ovchinnikova G."/>
            <person name="Held B."/>
            <person name="Detter J.C."/>
            <person name="Han C."/>
            <person name="Tapia R."/>
            <person name="Land M."/>
            <person name="Hauser L."/>
            <person name="Kyrpides N."/>
            <person name="Ivanova N."/>
            <person name="Pagani I."/>
            <person name="Gabster J."/>
            <person name="Walker C."/>
            <person name="Stolyar S."/>
            <person name="Stahl D."/>
            <person name="Arkin A."/>
            <person name="Dehal P."/>
            <person name="Hazen T."/>
            <person name="Woyke T."/>
        </authorList>
    </citation>
    <scope>NUCLEOTIDE SEQUENCE [LARGE SCALE GENOMIC DNA]</scope>
    <source>
        <strain evidence="1">U5L</strain>
    </source>
</reference>
<organism evidence="1">
    <name type="scientific">Desulfovibrio sp. U5L</name>
    <dbReference type="NCBI Taxonomy" id="596152"/>
    <lineage>
        <taxon>Bacteria</taxon>
        <taxon>Pseudomonadati</taxon>
        <taxon>Thermodesulfobacteriota</taxon>
        <taxon>Desulfovibrionia</taxon>
        <taxon>Desulfovibrionales</taxon>
        <taxon>Desulfovibrionaceae</taxon>
        <taxon>Desulfovibrio</taxon>
    </lineage>
</organism>
<dbReference type="eggNOG" id="ENOG5032FUZ">
    <property type="taxonomic scope" value="Bacteria"/>
</dbReference>
<dbReference type="EMBL" id="JH600068">
    <property type="protein sequence ID" value="EIG52250.1"/>
    <property type="molecule type" value="Genomic_DNA"/>
</dbReference>